<gene>
    <name evidence="2" type="ORF">CO162_02675</name>
</gene>
<evidence type="ECO:0000256" key="1">
    <source>
        <dbReference type="SAM" id="Coils"/>
    </source>
</evidence>
<reference evidence="3" key="1">
    <citation type="submission" date="2017-09" db="EMBL/GenBank/DDBJ databases">
        <title>Depth-based differentiation of microbial function through sediment-hosted aquifers and enrichment of novel symbionts in the deep terrestrial subsurface.</title>
        <authorList>
            <person name="Probst A.J."/>
            <person name="Ladd B."/>
            <person name="Jarett J.K."/>
            <person name="Geller-Mcgrath D.E."/>
            <person name="Sieber C.M.K."/>
            <person name="Emerson J.B."/>
            <person name="Anantharaman K."/>
            <person name="Thomas B.C."/>
            <person name="Malmstrom R."/>
            <person name="Stieglmeier M."/>
            <person name="Klingl A."/>
            <person name="Woyke T."/>
            <person name="Ryan C.M."/>
            <person name="Banfield J.F."/>
        </authorList>
    </citation>
    <scope>NUCLEOTIDE SEQUENCE [LARGE SCALE GENOMIC DNA]</scope>
</reference>
<dbReference type="Proteomes" id="UP000229213">
    <property type="component" value="Unassembled WGS sequence"/>
</dbReference>
<dbReference type="AlphaFoldDB" id="A0A2M7YGN9"/>
<dbReference type="Pfam" id="PF16510">
    <property type="entry name" value="P22_portal"/>
    <property type="match status" value="1"/>
</dbReference>
<accession>A0A2M7YGN9</accession>
<keyword evidence="1" id="KW-0175">Coiled coil</keyword>
<protein>
    <recommendedName>
        <fullName evidence="4">Portal protein</fullName>
    </recommendedName>
</protein>
<feature type="coiled-coil region" evidence="1">
    <location>
        <begin position="525"/>
        <end position="552"/>
    </location>
</feature>
<proteinExistence type="predicted"/>
<evidence type="ECO:0008006" key="4">
    <source>
        <dbReference type="Google" id="ProtNLM"/>
    </source>
</evidence>
<evidence type="ECO:0000313" key="2">
    <source>
        <dbReference type="EMBL" id="PJA62131.1"/>
    </source>
</evidence>
<name>A0A2M7YGN9_9BACT</name>
<comment type="caution">
    <text evidence="2">The sequence shown here is derived from an EMBL/GenBank/DDBJ whole genome shotgun (WGS) entry which is preliminary data.</text>
</comment>
<sequence>MTNNVFSARTDDKVKQYLESELWANAFEYRKSTNFGKNAISYWEAHNGNHWDARKVKPKKAAAVLNQIGATVEDILSNITDAPPMFDVIPNDERFKEEAEILKDVFNRYLWRKSRMDTEIQLIERCALVVGSGHFKTAYDADKRAIITRYISPFSCFPAPYETRMDDMTYYIHAQLMPKIILQERFGNEIKDIKKTRNLTYEFMPDMEMEAAKGLWAGIKESARQVSLGLGNFIGQTENVNNQDRLLIREFWVKDLTSVGGQRKYPTWRYYVMVEDIILKSADQVWRYPFIPIIKIDDYVTEGYWGRGEIEWMLSPQFLINKFMSQICNYMDLVANPPIKAEQNSGVTNENWVTRAGEILHVNMGFFDKVDFMRVPALPPEFVGLINNLLKILDSITGQHAGMPTRTAAQAMLFSEAEQSRTRPKTRNMENGLLEWAEQCKEYIKQHWMSGKKITFRDDNGDIVQKEFKDIDALDELGLTITTGSTVASTKLFLLSQLERVPELDLQTRLELMGFPNPKQMADKVEAKQGELTQLKLQMGQMLQENRGLQEQLSKITGQIG</sequence>
<evidence type="ECO:0000313" key="3">
    <source>
        <dbReference type="Proteomes" id="UP000229213"/>
    </source>
</evidence>
<dbReference type="InterPro" id="IPR032427">
    <property type="entry name" value="P22_portal"/>
</dbReference>
<organism evidence="2 3">
    <name type="scientific">bacterium (Candidatus Ratteibacteria) CG_4_9_14_3_um_filter_41_21</name>
    <dbReference type="NCBI Taxonomy" id="2014289"/>
    <lineage>
        <taxon>Bacteria</taxon>
        <taxon>Candidatus Ratteibacteria</taxon>
    </lineage>
</organism>
<dbReference type="EMBL" id="PFWI01000088">
    <property type="protein sequence ID" value="PJA62131.1"/>
    <property type="molecule type" value="Genomic_DNA"/>
</dbReference>